<gene>
    <name evidence="8" type="primary">tadA</name>
    <name evidence="10" type="ORF">IAD16_08755</name>
</gene>
<name>A0A9D1I5M8_9FIRM</name>
<feature type="binding site" evidence="8">
    <location>
        <position position="46"/>
    </location>
    <ligand>
        <name>Zn(2+)</name>
        <dbReference type="ChEBI" id="CHEBI:29105"/>
        <note>catalytic</note>
    </ligand>
</feature>
<sequence>MTEALIEAQKAGQLGEVPIGAVIVRDGQIIGRGHNLTRTKNDPTCHAEMEAIRQAAAYLGGWRLIGCDMYVTAEPCAMCAGAIVWARIENLFIGTMDPKAGACGSVFNIVQEKRLNHNVNIQTGILEKECSQILKEFFRELRINRYKEKIDQRTESEDGK</sequence>
<dbReference type="CDD" id="cd01285">
    <property type="entry name" value="nucleoside_deaminase"/>
    <property type="match status" value="1"/>
</dbReference>
<dbReference type="EMBL" id="DVMO01000135">
    <property type="protein sequence ID" value="HIU28454.1"/>
    <property type="molecule type" value="Genomic_DNA"/>
</dbReference>
<reference evidence="10" key="1">
    <citation type="submission" date="2020-10" db="EMBL/GenBank/DDBJ databases">
        <authorList>
            <person name="Gilroy R."/>
        </authorList>
    </citation>
    <scope>NUCLEOTIDE SEQUENCE</scope>
    <source>
        <strain evidence="10">11300</strain>
    </source>
</reference>
<evidence type="ECO:0000259" key="9">
    <source>
        <dbReference type="PROSITE" id="PS51747"/>
    </source>
</evidence>
<feature type="domain" description="CMP/dCMP-type deaminase" evidence="9">
    <location>
        <begin position="1"/>
        <end position="105"/>
    </location>
</feature>
<comment type="caution">
    <text evidence="10">The sequence shown here is derived from an EMBL/GenBank/DDBJ whole genome shotgun (WGS) entry which is preliminary data.</text>
</comment>
<comment type="subunit">
    <text evidence="2 8">Homodimer.</text>
</comment>
<dbReference type="InterPro" id="IPR002125">
    <property type="entry name" value="CMP_dCMP_dom"/>
</dbReference>
<dbReference type="NCBIfam" id="NF008113">
    <property type="entry name" value="PRK10860.1"/>
    <property type="match status" value="1"/>
</dbReference>
<dbReference type="SUPFAM" id="SSF53927">
    <property type="entry name" value="Cytidine deaminase-like"/>
    <property type="match status" value="1"/>
</dbReference>
<evidence type="ECO:0000313" key="11">
    <source>
        <dbReference type="Proteomes" id="UP000824091"/>
    </source>
</evidence>
<dbReference type="InterPro" id="IPR058535">
    <property type="entry name" value="MafB19-deam"/>
</dbReference>
<comment type="similarity">
    <text evidence="1">Belongs to the cytidine and deoxycytidylate deaminase family. ADAT2 subfamily.</text>
</comment>
<evidence type="ECO:0000256" key="1">
    <source>
        <dbReference type="ARBA" id="ARBA00010669"/>
    </source>
</evidence>
<reference evidence="10" key="2">
    <citation type="journal article" date="2021" name="PeerJ">
        <title>Extensive microbial diversity within the chicken gut microbiome revealed by metagenomics and culture.</title>
        <authorList>
            <person name="Gilroy R."/>
            <person name="Ravi A."/>
            <person name="Getino M."/>
            <person name="Pursley I."/>
            <person name="Horton D.L."/>
            <person name="Alikhan N.F."/>
            <person name="Baker D."/>
            <person name="Gharbi K."/>
            <person name="Hall N."/>
            <person name="Watson M."/>
            <person name="Adriaenssens E.M."/>
            <person name="Foster-Nyarko E."/>
            <person name="Jarju S."/>
            <person name="Secka A."/>
            <person name="Antonio M."/>
            <person name="Oren A."/>
            <person name="Chaudhuri R.R."/>
            <person name="La Ragione R."/>
            <person name="Hildebrand F."/>
            <person name="Pallen M.J."/>
        </authorList>
    </citation>
    <scope>NUCLEOTIDE SEQUENCE</scope>
    <source>
        <strain evidence="10">11300</strain>
    </source>
</reference>
<evidence type="ECO:0000256" key="8">
    <source>
        <dbReference type="HAMAP-Rule" id="MF_00972"/>
    </source>
</evidence>
<accession>A0A9D1I5M8</accession>
<dbReference type="PROSITE" id="PS00903">
    <property type="entry name" value="CYT_DCMP_DEAMINASES_1"/>
    <property type="match status" value="1"/>
</dbReference>
<keyword evidence="4 8" id="KW-0479">Metal-binding</keyword>
<dbReference type="Gene3D" id="3.40.140.10">
    <property type="entry name" value="Cytidine Deaminase, domain 2"/>
    <property type="match status" value="1"/>
</dbReference>
<dbReference type="PANTHER" id="PTHR11079">
    <property type="entry name" value="CYTOSINE DEAMINASE FAMILY MEMBER"/>
    <property type="match status" value="1"/>
</dbReference>
<evidence type="ECO:0000256" key="4">
    <source>
        <dbReference type="ARBA" id="ARBA00022723"/>
    </source>
</evidence>
<keyword evidence="5 8" id="KW-0378">Hydrolase</keyword>
<feature type="binding site" evidence="8">
    <location>
        <position position="79"/>
    </location>
    <ligand>
        <name>Zn(2+)</name>
        <dbReference type="ChEBI" id="CHEBI:29105"/>
        <note>catalytic</note>
    </ligand>
</feature>
<dbReference type="InterPro" id="IPR016193">
    <property type="entry name" value="Cytidine_deaminase-like"/>
</dbReference>
<dbReference type="Proteomes" id="UP000824091">
    <property type="component" value="Unassembled WGS sequence"/>
</dbReference>
<protein>
    <recommendedName>
        <fullName evidence="8">tRNA-specific adenosine deaminase</fullName>
        <ecNumber evidence="8">3.5.4.33</ecNumber>
    </recommendedName>
</protein>
<dbReference type="GO" id="GO:0008270">
    <property type="term" value="F:zinc ion binding"/>
    <property type="evidence" value="ECO:0007669"/>
    <property type="project" value="UniProtKB-UniRule"/>
</dbReference>
<comment type="cofactor">
    <cofactor evidence="8">
        <name>Zn(2+)</name>
        <dbReference type="ChEBI" id="CHEBI:29105"/>
    </cofactor>
    <text evidence="8">Binds 1 zinc ion per subunit.</text>
</comment>
<dbReference type="InterPro" id="IPR016192">
    <property type="entry name" value="APOBEC/CMP_deaminase_Zn-bd"/>
</dbReference>
<dbReference type="EC" id="3.5.4.33" evidence="8"/>
<dbReference type="GO" id="GO:0002100">
    <property type="term" value="P:tRNA wobble adenosine to inosine editing"/>
    <property type="evidence" value="ECO:0007669"/>
    <property type="project" value="UniProtKB-UniRule"/>
</dbReference>
<feature type="active site" description="Proton donor" evidence="8">
    <location>
        <position position="48"/>
    </location>
</feature>
<evidence type="ECO:0000256" key="6">
    <source>
        <dbReference type="ARBA" id="ARBA00022833"/>
    </source>
</evidence>
<dbReference type="AlphaFoldDB" id="A0A9D1I5M8"/>
<evidence type="ECO:0000313" key="10">
    <source>
        <dbReference type="EMBL" id="HIU28454.1"/>
    </source>
</evidence>
<evidence type="ECO:0000256" key="2">
    <source>
        <dbReference type="ARBA" id="ARBA00011738"/>
    </source>
</evidence>
<dbReference type="PANTHER" id="PTHR11079:SF202">
    <property type="entry name" value="TRNA-SPECIFIC ADENOSINE DEAMINASE"/>
    <property type="match status" value="1"/>
</dbReference>
<evidence type="ECO:0000256" key="3">
    <source>
        <dbReference type="ARBA" id="ARBA00022694"/>
    </source>
</evidence>
<dbReference type="HAMAP" id="MF_00972">
    <property type="entry name" value="tRNA_aden_deaminase"/>
    <property type="match status" value="1"/>
</dbReference>
<dbReference type="GO" id="GO:0052717">
    <property type="term" value="F:tRNA-specific adenosine-34 deaminase activity"/>
    <property type="evidence" value="ECO:0007669"/>
    <property type="project" value="UniProtKB-UniRule"/>
</dbReference>
<evidence type="ECO:0000256" key="7">
    <source>
        <dbReference type="ARBA" id="ARBA00048045"/>
    </source>
</evidence>
<organism evidence="10 11">
    <name type="scientific">Candidatus Fimisoma avicola</name>
    <dbReference type="NCBI Taxonomy" id="2840826"/>
    <lineage>
        <taxon>Bacteria</taxon>
        <taxon>Bacillati</taxon>
        <taxon>Bacillota</taxon>
        <taxon>Clostridia</taxon>
        <taxon>Eubacteriales</taxon>
        <taxon>Candidatus Fimisoma</taxon>
    </lineage>
</organism>
<dbReference type="Pfam" id="PF14437">
    <property type="entry name" value="MafB19-deam"/>
    <property type="match status" value="1"/>
</dbReference>
<feature type="binding site" evidence="8">
    <location>
        <position position="76"/>
    </location>
    <ligand>
        <name>Zn(2+)</name>
        <dbReference type="ChEBI" id="CHEBI:29105"/>
        <note>catalytic</note>
    </ligand>
</feature>
<proteinExistence type="inferred from homology"/>
<dbReference type="FunFam" id="3.40.140.10:FF:000005">
    <property type="entry name" value="tRNA-specific adenosine deaminase"/>
    <property type="match status" value="1"/>
</dbReference>
<keyword evidence="6 8" id="KW-0862">Zinc</keyword>
<evidence type="ECO:0000256" key="5">
    <source>
        <dbReference type="ARBA" id="ARBA00022801"/>
    </source>
</evidence>
<dbReference type="InterPro" id="IPR028883">
    <property type="entry name" value="tRNA_aden_deaminase"/>
</dbReference>
<comment type="function">
    <text evidence="8">Catalyzes the deamination of adenosine to inosine at the wobble position 34 of tRNA(Arg2).</text>
</comment>
<dbReference type="PROSITE" id="PS51747">
    <property type="entry name" value="CYT_DCMP_DEAMINASES_2"/>
    <property type="match status" value="1"/>
</dbReference>
<comment type="catalytic activity">
    <reaction evidence="7 8">
        <text>adenosine(34) in tRNA + H2O + H(+) = inosine(34) in tRNA + NH4(+)</text>
        <dbReference type="Rhea" id="RHEA:43168"/>
        <dbReference type="Rhea" id="RHEA-COMP:10373"/>
        <dbReference type="Rhea" id="RHEA-COMP:10374"/>
        <dbReference type="ChEBI" id="CHEBI:15377"/>
        <dbReference type="ChEBI" id="CHEBI:15378"/>
        <dbReference type="ChEBI" id="CHEBI:28938"/>
        <dbReference type="ChEBI" id="CHEBI:74411"/>
        <dbReference type="ChEBI" id="CHEBI:82852"/>
        <dbReference type="EC" id="3.5.4.33"/>
    </reaction>
</comment>
<keyword evidence="3 8" id="KW-0819">tRNA processing</keyword>